<feature type="compositionally biased region" description="Polar residues" evidence="6">
    <location>
        <begin position="713"/>
        <end position="725"/>
    </location>
</feature>
<feature type="compositionally biased region" description="Polar residues" evidence="6">
    <location>
        <begin position="460"/>
        <end position="486"/>
    </location>
</feature>
<accession>A0A3L7I0S2</accession>
<dbReference type="GO" id="GO:0005886">
    <property type="term" value="C:plasma membrane"/>
    <property type="evidence" value="ECO:0007669"/>
    <property type="project" value="TreeGrafter"/>
</dbReference>
<evidence type="ECO:0000313" key="9">
    <source>
        <dbReference type="Proteomes" id="UP000694386"/>
    </source>
</evidence>
<protein>
    <submittedName>
        <fullName evidence="11">Membrane-spanning 4-domains subfamily A member 14</fullName>
    </submittedName>
</protein>
<comment type="similarity">
    <text evidence="2">Belongs to the MS4A family.</text>
</comment>
<dbReference type="GeneID" id="100754368"/>
<dbReference type="InterPro" id="IPR007237">
    <property type="entry name" value="CD20-like"/>
</dbReference>
<comment type="subcellular location">
    <subcellularLocation>
        <location evidence="1">Membrane</location>
        <topology evidence="1">Multi-pass membrane protein</topology>
    </subcellularLocation>
</comment>
<evidence type="ECO:0000256" key="3">
    <source>
        <dbReference type="ARBA" id="ARBA00022692"/>
    </source>
</evidence>
<evidence type="ECO:0000256" key="6">
    <source>
        <dbReference type="SAM" id="MobiDB-lite"/>
    </source>
</evidence>
<keyword evidence="5 7" id="KW-0472">Membrane</keyword>
<evidence type="ECO:0000313" key="10">
    <source>
        <dbReference type="Proteomes" id="UP001108280"/>
    </source>
</evidence>
<sequence length="965" mass="109776">MESPSEEKRRAHIINIDSDETVMTAFPYRPHNSLLDLLKGEPKVLGAIQILLSLIIVGLGIILAFNFIIFSKKFPLVIITGYPFWGAFTFFLTGLVTGFNEKSRQILRQGITNMNIISSVVAAIGTALILISFTQENKFCQAPSLDGTCIVGTALLLGILSVLLIITIAELSISVTIASLRSWCWTKSREAVFLFPSEIPENTERSVSEENNQLQFEFQKPSPSSNSSSNIRTIFLGGYAFFKLRVSRNPSAAKNIPQKSDKGTSSMHAPGEQETISSPSLEEEIKLNDLPPQLKPESSKNISSQKESRSNNINDEDLESKFSDPQPKLLDNQNVSLQVLKTPSSHNALPLLHDSLSYQTLLAGLSTQALPTSKPTSSRMSQAYDLTSEDLPSEYIPFQDSTYQDMQSQDTATQDISSQYTPYLYTLTEVRLSQETPSLGTSYQELSFQDIPTKDRSSHDTPSQKTPSQETPYQDTVTLDIVSQETEYSDTLPRMLAPPNTPSQDIQYQDVLSQDRISQSTQTQNTAPNDMSFSDLQAVNSQVQTQHGQEIFYKDIRTEVMEMTQEWQSSKSKKNSRRLSLSLLGKPRQFHPKRHSLDLQQIQGYKPTKKNSVELQRKTSRRKSTDQQIKSWLSPKKHTTEKQNAYTQTSEQFLHQEADQQQAKEEEVPVQRSKDKQAKDQKSVEELYPEGHINGKEEEDQESDKEQRPEEQAQIQPAEDQQMQEQKAPESQFPNSQERQQMLLKRAPTQPCENWDSQNFQFTEKSSSYLSNPSWQPASLGSQDRRSQGWRNKDWKVQEWQFEIQPGLDWESQELLERESLRQGALHQDIQPRSTIVQHTQDHQFPNFVFQVGLCQYNDQQDSESGVLRRDTYADDVQTRDREPRDTEDTFQKPKDQKAEDERPDSYPASCQSLVPYTYVTYLSNVASEQERQNNTTPCSNSSKDLDDTSSSLFQKDQQQSEDSD</sequence>
<feature type="compositionally biased region" description="Basic and acidic residues" evidence="6">
    <location>
        <begin position="867"/>
        <end position="905"/>
    </location>
</feature>
<evidence type="ECO:0000256" key="2">
    <source>
        <dbReference type="ARBA" id="ARBA00009565"/>
    </source>
</evidence>
<reference evidence="11" key="3">
    <citation type="submission" date="2025-04" db="UniProtKB">
        <authorList>
            <consortium name="RefSeq"/>
        </authorList>
    </citation>
    <scope>IDENTIFICATION</scope>
    <source>
        <strain evidence="11">17A/GY</strain>
        <tissue evidence="11">Liver</tissue>
    </source>
</reference>
<dbReference type="AlphaFoldDB" id="A0A3L7I0S2"/>
<evidence type="ECO:0000256" key="7">
    <source>
        <dbReference type="SAM" id="Phobius"/>
    </source>
</evidence>
<dbReference type="CTD" id="84689"/>
<dbReference type="Proteomes" id="UP000694386">
    <property type="component" value="Unplaced"/>
</dbReference>
<gene>
    <name evidence="8 11" type="primary">Ms4a14</name>
</gene>
<evidence type="ECO:0000256" key="1">
    <source>
        <dbReference type="ARBA" id="ARBA00004141"/>
    </source>
</evidence>
<evidence type="ECO:0000256" key="4">
    <source>
        <dbReference type="ARBA" id="ARBA00022989"/>
    </source>
</evidence>
<dbReference type="InterPro" id="IPR030417">
    <property type="entry name" value="MS4A"/>
</dbReference>
<dbReference type="RefSeq" id="XP_003514798.1">
    <property type="nucleotide sequence ID" value="XM_003514750.1"/>
</dbReference>
<proteinExistence type="inferred from homology"/>
<feature type="region of interest" description="Disordered" evidence="6">
    <location>
        <begin position="450"/>
        <end position="505"/>
    </location>
</feature>
<feature type="region of interest" description="Disordered" evidence="6">
    <location>
        <begin position="204"/>
        <end position="229"/>
    </location>
</feature>
<reference evidence="10" key="2">
    <citation type="journal article" date="2020" name="Biotechnol. Bioeng.">
        <title>Chromosome-scale scaffolds for the Chinese hamster reference genome assembly to facilitate the study of the CHO epigenome.</title>
        <authorList>
            <person name="Hilliard W."/>
            <person name="MacDonald M."/>
            <person name="Lee K.H."/>
        </authorList>
    </citation>
    <scope>NUCLEOTIDE SEQUENCE [LARGE SCALE GENOMIC DNA]</scope>
    <source>
        <strain evidence="10">17A/GY</strain>
    </source>
</reference>
<name>A0A3L7I0S2_CRIGR</name>
<dbReference type="PANTHER" id="PTHR23320:SF10">
    <property type="entry name" value="MEMBRANE-SPANNING 4-DOMAINS SUBFAMILY A MEMBER 14"/>
    <property type="match status" value="1"/>
</dbReference>
<feature type="transmembrane region" description="Helical" evidence="7">
    <location>
        <begin position="111"/>
        <end position="134"/>
    </location>
</feature>
<dbReference type="GeneTree" id="ENSGT00940000163132"/>
<reference evidence="10" key="1">
    <citation type="journal article" date="2018" name="Biotechnol. Bioeng.">
        <title>A reference genome of the Chinese hamster based on a hybrid assembly strategy.</title>
        <authorList>
            <person name="Rupp O."/>
            <person name="MacDonald M.L."/>
            <person name="Li S."/>
            <person name="Dhiman H."/>
            <person name="Polson S."/>
            <person name="Griep S."/>
            <person name="Heffner K."/>
            <person name="Hernandez I."/>
            <person name="Brinkrolf K."/>
            <person name="Jadhav V."/>
            <person name="Samoudi M."/>
            <person name="Hao H."/>
            <person name="Kingham B."/>
            <person name="Goesmann A."/>
            <person name="Betenbaugh M.J."/>
            <person name="Lewis N.E."/>
            <person name="Borth N."/>
            <person name="Lee K.H."/>
        </authorList>
    </citation>
    <scope>NUCLEOTIDE SEQUENCE [LARGE SCALE GENOMIC DNA]</scope>
    <source>
        <strain evidence="10">17A/GY</strain>
    </source>
</reference>
<feature type="region of interest" description="Disordered" evidence="6">
    <location>
        <begin position="861"/>
        <end position="911"/>
    </location>
</feature>
<dbReference type="OrthoDB" id="9838243at2759"/>
<keyword evidence="10" id="KW-1185">Reference proteome</keyword>
<feature type="compositionally biased region" description="Polar residues" evidence="6">
    <location>
        <begin position="299"/>
        <end position="313"/>
    </location>
</feature>
<reference evidence="8" key="4">
    <citation type="submission" date="2025-05" db="UniProtKB">
        <authorList>
            <consortium name="Ensembl"/>
        </authorList>
    </citation>
    <scope>IDENTIFICATION</scope>
</reference>
<feature type="transmembrane region" description="Helical" evidence="7">
    <location>
        <begin position="76"/>
        <end position="99"/>
    </location>
</feature>
<dbReference type="KEGG" id="cge:100754368"/>
<dbReference type="Ensembl" id="ENSCGRT00001015364.1">
    <property type="protein sequence ID" value="ENSCGRP00001011135.1"/>
    <property type="gene ID" value="ENSCGRG00001012852.1"/>
</dbReference>
<feature type="region of interest" description="Disordered" evidence="6">
    <location>
        <begin position="585"/>
        <end position="791"/>
    </location>
</feature>
<keyword evidence="4 7" id="KW-1133">Transmembrane helix</keyword>
<feature type="transmembrane region" description="Helical" evidence="7">
    <location>
        <begin position="154"/>
        <end position="180"/>
    </location>
</feature>
<feature type="region of interest" description="Disordered" evidence="6">
    <location>
        <begin position="252"/>
        <end position="329"/>
    </location>
</feature>
<dbReference type="OMA" id="EWQFEMQ"/>
<evidence type="ECO:0000313" key="11">
    <source>
        <dbReference type="RefSeq" id="XP_027262638.1"/>
    </source>
</evidence>
<feature type="transmembrane region" description="Helical" evidence="7">
    <location>
        <begin position="44"/>
        <end position="70"/>
    </location>
</feature>
<dbReference type="Pfam" id="PF04103">
    <property type="entry name" value="CD20"/>
    <property type="match status" value="1"/>
</dbReference>
<feature type="compositionally biased region" description="Polar residues" evidence="6">
    <location>
        <begin position="926"/>
        <end position="939"/>
    </location>
</feature>
<dbReference type="RefSeq" id="XP_027262638.1">
    <property type="nucleotide sequence ID" value="XM_027406837.1"/>
</dbReference>
<evidence type="ECO:0000256" key="5">
    <source>
        <dbReference type="ARBA" id="ARBA00023136"/>
    </source>
</evidence>
<dbReference type="PANTHER" id="PTHR23320">
    <property type="entry name" value="MEMBRANE-SPANNING 4-DOMAINS SUBFAMILY A MS4A -RELATED"/>
    <property type="match status" value="1"/>
</dbReference>
<feature type="compositionally biased region" description="Polar residues" evidence="6">
    <location>
        <begin position="751"/>
        <end position="782"/>
    </location>
</feature>
<dbReference type="Proteomes" id="UP001108280">
    <property type="component" value="Chromosome 3"/>
</dbReference>
<keyword evidence="3 7" id="KW-0812">Transmembrane</keyword>
<feature type="compositionally biased region" description="Basic and acidic residues" evidence="6">
    <location>
        <begin position="654"/>
        <end position="685"/>
    </location>
</feature>
<feature type="compositionally biased region" description="Polar residues" evidence="6">
    <location>
        <begin position="642"/>
        <end position="653"/>
    </location>
</feature>
<feature type="region of interest" description="Disordered" evidence="6">
    <location>
        <begin position="926"/>
        <end position="965"/>
    </location>
</feature>
<dbReference type="GO" id="GO:0007166">
    <property type="term" value="P:cell surface receptor signaling pathway"/>
    <property type="evidence" value="ECO:0007669"/>
    <property type="project" value="TreeGrafter"/>
</dbReference>
<organism evidence="8 9">
    <name type="scientific">Cricetulus griseus</name>
    <name type="common">Chinese hamster</name>
    <name type="synonym">Cricetulus barabensis griseus</name>
    <dbReference type="NCBI Taxonomy" id="10029"/>
    <lineage>
        <taxon>Eukaryota</taxon>
        <taxon>Metazoa</taxon>
        <taxon>Chordata</taxon>
        <taxon>Craniata</taxon>
        <taxon>Vertebrata</taxon>
        <taxon>Euteleostomi</taxon>
        <taxon>Mammalia</taxon>
        <taxon>Eutheria</taxon>
        <taxon>Euarchontoglires</taxon>
        <taxon>Glires</taxon>
        <taxon>Rodentia</taxon>
        <taxon>Myomorpha</taxon>
        <taxon>Muroidea</taxon>
        <taxon>Cricetidae</taxon>
        <taxon>Cricetinae</taxon>
        <taxon>Cricetulus</taxon>
    </lineage>
</organism>
<evidence type="ECO:0000313" key="8">
    <source>
        <dbReference type="Ensembl" id="ENSCGRP00001011135.1"/>
    </source>
</evidence>